<feature type="region of interest" description="Disordered" evidence="1">
    <location>
        <begin position="74"/>
        <end position="110"/>
    </location>
</feature>
<keyword evidence="3" id="KW-1185">Reference proteome</keyword>
<dbReference type="AlphaFoldDB" id="A0A2G5B5W6"/>
<evidence type="ECO:0000313" key="2">
    <source>
        <dbReference type="EMBL" id="PIA14405.1"/>
    </source>
</evidence>
<feature type="region of interest" description="Disordered" evidence="1">
    <location>
        <begin position="122"/>
        <end position="141"/>
    </location>
</feature>
<sequence length="141" mass="15805">MSKFPKIKVKVKEPYQAIGTTNAHIRIENSPKRWVILVVVDYKQPWDLLLSNAHLKLLHIQPMTPAIIKQLKQKESPIPKKGDTVAVDRDSTPEDTVPDLPSPKLMMPTDQDYAELSEAVMTTGANPNSEPIPELSTDLEL</sequence>
<proteinExistence type="predicted"/>
<dbReference type="Proteomes" id="UP000242474">
    <property type="component" value="Unassembled WGS sequence"/>
</dbReference>
<organism evidence="2 3">
    <name type="scientific">Coemansia reversa (strain ATCC 12441 / NRRL 1564)</name>
    <dbReference type="NCBI Taxonomy" id="763665"/>
    <lineage>
        <taxon>Eukaryota</taxon>
        <taxon>Fungi</taxon>
        <taxon>Fungi incertae sedis</taxon>
        <taxon>Zoopagomycota</taxon>
        <taxon>Kickxellomycotina</taxon>
        <taxon>Kickxellomycetes</taxon>
        <taxon>Kickxellales</taxon>
        <taxon>Kickxellaceae</taxon>
        <taxon>Coemansia</taxon>
    </lineage>
</organism>
<protein>
    <submittedName>
        <fullName evidence="2">Uncharacterized protein</fullName>
    </submittedName>
</protein>
<accession>A0A2G5B5W6</accession>
<gene>
    <name evidence="2" type="ORF">COEREDRAFT_10467</name>
</gene>
<reference evidence="2 3" key="1">
    <citation type="journal article" date="2015" name="Genome Biol. Evol.">
        <title>Phylogenomic analyses indicate that early fungi evolved digesting cell walls of algal ancestors of land plants.</title>
        <authorList>
            <person name="Chang Y."/>
            <person name="Wang S."/>
            <person name="Sekimoto S."/>
            <person name="Aerts A.L."/>
            <person name="Choi C."/>
            <person name="Clum A."/>
            <person name="LaButti K.M."/>
            <person name="Lindquist E.A."/>
            <person name="Yee Ngan C."/>
            <person name="Ohm R.A."/>
            <person name="Salamov A.A."/>
            <person name="Grigoriev I.V."/>
            <person name="Spatafora J.W."/>
            <person name="Berbee M.L."/>
        </authorList>
    </citation>
    <scope>NUCLEOTIDE SEQUENCE [LARGE SCALE GENOMIC DNA]</scope>
    <source>
        <strain evidence="2 3">NRRL 1564</strain>
    </source>
</reference>
<name>A0A2G5B5W6_COERN</name>
<evidence type="ECO:0000313" key="3">
    <source>
        <dbReference type="Proteomes" id="UP000242474"/>
    </source>
</evidence>
<evidence type="ECO:0000256" key="1">
    <source>
        <dbReference type="SAM" id="MobiDB-lite"/>
    </source>
</evidence>
<dbReference type="EMBL" id="KZ303518">
    <property type="protein sequence ID" value="PIA14405.1"/>
    <property type="molecule type" value="Genomic_DNA"/>
</dbReference>
<feature type="compositionally biased region" description="Basic and acidic residues" evidence="1">
    <location>
        <begin position="74"/>
        <end position="92"/>
    </location>
</feature>